<keyword evidence="1" id="KW-0479">Metal-binding</keyword>
<evidence type="ECO:0000256" key="5">
    <source>
        <dbReference type="PROSITE-ProRule" id="PRU00042"/>
    </source>
</evidence>
<keyword evidence="8" id="KW-1185">Reference proteome</keyword>
<accession>A0ABN7B218</accession>
<organism evidence="7 8">
    <name type="scientific">Nesidiocoris tenuis</name>
    <dbReference type="NCBI Taxonomy" id="355587"/>
    <lineage>
        <taxon>Eukaryota</taxon>
        <taxon>Metazoa</taxon>
        <taxon>Ecdysozoa</taxon>
        <taxon>Arthropoda</taxon>
        <taxon>Hexapoda</taxon>
        <taxon>Insecta</taxon>
        <taxon>Pterygota</taxon>
        <taxon>Neoptera</taxon>
        <taxon>Paraneoptera</taxon>
        <taxon>Hemiptera</taxon>
        <taxon>Heteroptera</taxon>
        <taxon>Panheteroptera</taxon>
        <taxon>Cimicomorpha</taxon>
        <taxon>Miridae</taxon>
        <taxon>Dicyphina</taxon>
        <taxon>Nesidiocoris</taxon>
    </lineage>
</organism>
<dbReference type="InterPro" id="IPR013087">
    <property type="entry name" value="Znf_C2H2_type"/>
</dbReference>
<dbReference type="Gene3D" id="3.30.160.60">
    <property type="entry name" value="Classic Zinc Finger"/>
    <property type="match status" value="9"/>
</dbReference>
<feature type="domain" description="C2H2-type" evidence="6">
    <location>
        <begin position="155"/>
        <end position="182"/>
    </location>
</feature>
<evidence type="ECO:0000313" key="8">
    <source>
        <dbReference type="Proteomes" id="UP001307889"/>
    </source>
</evidence>
<evidence type="ECO:0000256" key="2">
    <source>
        <dbReference type="ARBA" id="ARBA00022737"/>
    </source>
</evidence>
<feature type="domain" description="C2H2-type" evidence="6">
    <location>
        <begin position="71"/>
        <end position="98"/>
    </location>
</feature>
<keyword evidence="2" id="KW-0677">Repeat</keyword>
<feature type="domain" description="C2H2-type" evidence="6">
    <location>
        <begin position="365"/>
        <end position="387"/>
    </location>
</feature>
<dbReference type="SUPFAM" id="SSF57667">
    <property type="entry name" value="beta-beta-alpha zinc fingers"/>
    <property type="match status" value="6"/>
</dbReference>
<evidence type="ECO:0000259" key="6">
    <source>
        <dbReference type="PROSITE" id="PS50157"/>
    </source>
</evidence>
<dbReference type="PROSITE" id="PS00028">
    <property type="entry name" value="ZINC_FINGER_C2H2_1"/>
    <property type="match status" value="4"/>
</dbReference>
<protein>
    <recommendedName>
        <fullName evidence="6">C2H2-type domain-containing protein</fullName>
    </recommendedName>
</protein>
<dbReference type="PANTHER" id="PTHR24409:SF295">
    <property type="entry name" value="AZ2-RELATED"/>
    <property type="match status" value="1"/>
</dbReference>
<proteinExistence type="predicted"/>
<evidence type="ECO:0000313" key="7">
    <source>
        <dbReference type="EMBL" id="BES98454.1"/>
    </source>
</evidence>
<sequence length="552" mass="63579">MNLSVINFSEVEFYLSNGFIEDGENDQLTDAGVDVADVKKEKLKCEICGAAYATKFSFQYHMATHSGKKPHKCSHCDYAAIAKFQLNQHMRLHTNEKPFACRYCDYRSSCNSNLRTHVRLHTGQKPYTCNKCDFRGRTSASVRQHQVCHITTKQFHCDQCNYKGKTSQLLAYHRRTHEPKNNEKISKQFICNYCQHRSSSKTNLEAHIRSHTGEKPYACELCDFRTAIKSCLITHNRIHTNLRPYACKFCDYTAKESSSLKSHERRHTGERPYACKFCIKAFSTLQCLKKHVGKEHSSEGMNAYPCFVCDDRLKTPREWQEHFQMHMGGVFTYACSLCPYTSEKKNHLAVHMTMKHISGDKARPWFCKLCLREFPRKTPFTRHLKIHQFPSHREKCAFLRETRKARLQGLTGQQSVVDKQKDNCLQKLEENCQQDALDEPDELEEDCQQDGLEDPEQLVYHFSTEESGLPPVQLVQGGAQIALHHSVGGGVLRLKPVESFSDLDKGTQLFVQQPQTVVRIVTEEEGASFEELPTSHVIIAQDYNPHNHYLQL</sequence>
<name>A0ABN7B218_9HEMI</name>
<feature type="domain" description="C2H2-type" evidence="6">
    <location>
        <begin position="217"/>
        <end position="244"/>
    </location>
</feature>
<evidence type="ECO:0000256" key="1">
    <source>
        <dbReference type="ARBA" id="ARBA00022723"/>
    </source>
</evidence>
<dbReference type="Pfam" id="PF00096">
    <property type="entry name" value="zf-C2H2"/>
    <property type="match status" value="2"/>
</dbReference>
<dbReference type="PANTHER" id="PTHR24409">
    <property type="entry name" value="ZINC FINGER PROTEIN 142"/>
    <property type="match status" value="1"/>
</dbReference>
<feature type="domain" description="C2H2-type" evidence="6">
    <location>
        <begin position="189"/>
        <end position="216"/>
    </location>
</feature>
<dbReference type="EMBL" id="AP028917">
    <property type="protein sequence ID" value="BES98454.1"/>
    <property type="molecule type" value="Genomic_DNA"/>
</dbReference>
<dbReference type="InterPro" id="IPR036236">
    <property type="entry name" value="Znf_C2H2_sf"/>
</dbReference>
<reference evidence="7 8" key="1">
    <citation type="submission" date="2023-09" db="EMBL/GenBank/DDBJ databases">
        <title>Nesidiocoris tenuis whole genome shotgun sequence.</title>
        <authorList>
            <person name="Shibata T."/>
            <person name="Shimoda M."/>
            <person name="Kobayashi T."/>
            <person name="Uehara T."/>
        </authorList>
    </citation>
    <scope>NUCLEOTIDE SEQUENCE [LARGE SCALE GENOMIC DNA]</scope>
    <source>
        <strain evidence="7 8">Japan</strain>
    </source>
</reference>
<feature type="domain" description="C2H2-type" evidence="6">
    <location>
        <begin position="99"/>
        <end position="126"/>
    </location>
</feature>
<feature type="domain" description="C2H2-type" evidence="6">
    <location>
        <begin position="245"/>
        <end position="272"/>
    </location>
</feature>
<keyword evidence="4" id="KW-0862">Zinc</keyword>
<keyword evidence="3 5" id="KW-0863">Zinc-finger</keyword>
<feature type="domain" description="C2H2-type" evidence="6">
    <location>
        <begin position="273"/>
        <end position="301"/>
    </location>
</feature>
<gene>
    <name evidence="7" type="ORF">NTJ_11268</name>
</gene>
<evidence type="ECO:0000256" key="3">
    <source>
        <dbReference type="ARBA" id="ARBA00022771"/>
    </source>
</evidence>
<feature type="domain" description="C2H2-type" evidence="6">
    <location>
        <begin position="43"/>
        <end position="70"/>
    </location>
</feature>
<evidence type="ECO:0000256" key="4">
    <source>
        <dbReference type="ARBA" id="ARBA00022833"/>
    </source>
</evidence>
<dbReference type="SMART" id="SM00355">
    <property type="entry name" value="ZnF_C2H2"/>
    <property type="match status" value="12"/>
</dbReference>
<dbReference type="PROSITE" id="PS50157">
    <property type="entry name" value="ZINC_FINGER_C2H2_2"/>
    <property type="match status" value="9"/>
</dbReference>
<dbReference type="Proteomes" id="UP001307889">
    <property type="component" value="Chromosome 9"/>
</dbReference>